<proteinExistence type="predicted"/>
<accession>A0A8H6MAR6</accession>
<dbReference type="Proteomes" id="UP000521943">
    <property type="component" value="Unassembled WGS sequence"/>
</dbReference>
<gene>
    <name evidence="1" type="ORF">DFP72DRAFT_1062414</name>
</gene>
<protein>
    <submittedName>
        <fullName evidence="1">Uncharacterized protein</fullName>
    </submittedName>
</protein>
<organism evidence="1 2">
    <name type="scientific">Ephemerocybe angulata</name>
    <dbReference type="NCBI Taxonomy" id="980116"/>
    <lineage>
        <taxon>Eukaryota</taxon>
        <taxon>Fungi</taxon>
        <taxon>Dikarya</taxon>
        <taxon>Basidiomycota</taxon>
        <taxon>Agaricomycotina</taxon>
        <taxon>Agaricomycetes</taxon>
        <taxon>Agaricomycetidae</taxon>
        <taxon>Agaricales</taxon>
        <taxon>Agaricineae</taxon>
        <taxon>Psathyrellaceae</taxon>
        <taxon>Ephemerocybe</taxon>
    </lineage>
</organism>
<reference evidence="1 2" key="1">
    <citation type="submission" date="2020-07" db="EMBL/GenBank/DDBJ databases">
        <title>Comparative genomics of pyrophilous fungi reveals a link between fire events and developmental genes.</title>
        <authorList>
            <consortium name="DOE Joint Genome Institute"/>
            <person name="Steindorff A.S."/>
            <person name="Carver A."/>
            <person name="Calhoun S."/>
            <person name="Stillman K."/>
            <person name="Liu H."/>
            <person name="Lipzen A."/>
            <person name="Pangilinan J."/>
            <person name="Labutti K."/>
            <person name="Bruns T.D."/>
            <person name="Grigoriev I.V."/>
        </authorList>
    </citation>
    <scope>NUCLEOTIDE SEQUENCE [LARGE SCALE GENOMIC DNA]</scope>
    <source>
        <strain evidence="1 2">CBS 144469</strain>
    </source>
</reference>
<name>A0A8H6MAR6_9AGAR</name>
<evidence type="ECO:0000313" key="1">
    <source>
        <dbReference type="EMBL" id="KAF6761420.1"/>
    </source>
</evidence>
<dbReference type="AlphaFoldDB" id="A0A8H6MAR6"/>
<comment type="caution">
    <text evidence="1">The sequence shown here is derived from an EMBL/GenBank/DDBJ whole genome shotgun (WGS) entry which is preliminary data.</text>
</comment>
<keyword evidence="2" id="KW-1185">Reference proteome</keyword>
<evidence type="ECO:0000313" key="2">
    <source>
        <dbReference type="Proteomes" id="UP000521943"/>
    </source>
</evidence>
<dbReference type="EMBL" id="JACGCI010000010">
    <property type="protein sequence ID" value="KAF6761420.1"/>
    <property type="molecule type" value="Genomic_DNA"/>
</dbReference>
<sequence>MSSVVREASLDSGYRLGGGDGGKFVTEIFGTILSNQDNRIQVVNLKCMDGVGRVPKSAQSTLWPKVRLLRVKAFFLENQVGQAGRTTVKHDDNHKMRPIRVHADYSDVD</sequence>